<dbReference type="Proteomes" id="UP000001338">
    <property type="component" value="Unassembled WGS sequence"/>
</dbReference>
<evidence type="ECO:0000313" key="2">
    <source>
        <dbReference type="Proteomes" id="UP000001338"/>
    </source>
</evidence>
<name>A0A828YWG2_9LEPT</name>
<gene>
    <name evidence="1" type="ORF">LEP1GSC036_1830</name>
</gene>
<sequence>MRIFFRDEIVPEKALELLKHSLPAVLHFVKHTILVGLI</sequence>
<dbReference type="AlphaFoldDB" id="A0A828YWG2"/>
<evidence type="ECO:0000313" key="1">
    <source>
        <dbReference type="EMBL" id="EKR62189.1"/>
    </source>
</evidence>
<protein>
    <submittedName>
        <fullName evidence="1">Uncharacterized protein</fullName>
    </submittedName>
</protein>
<accession>A0A828YWG2</accession>
<proteinExistence type="predicted"/>
<comment type="caution">
    <text evidence="1">The sequence shown here is derived from an EMBL/GenBank/DDBJ whole genome shotgun (WGS) entry which is preliminary data.</text>
</comment>
<organism evidence="1 2">
    <name type="scientific">Leptospira weilii str. 2006001853</name>
    <dbReference type="NCBI Taxonomy" id="1001589"/>
    <lineage>
        <taxon>Bacteria</taxon>
        <taxon>Pseudomonadati</taxon>
        <taxon>Spirochaetota</taxon>
        <taxon>Spirochaetia</taxon>
        <taxon>Leptospirales</taxon>
        <taxon>Leptospiraceae</taxon>
        <taxon>Leptospira</taxon>
    </lineage>
</organism>
<reference evidence="1 2" key="1">
    <citation type="submission" date="2012-10" db="EMBL/GenBank/DDBJ databases">
        <authorList>
            <person name="Harkins D.M."/>
            <person name="Durkin A.S."/>
            <person name="Brinkac L.M."/>
            <person name="Haft D.H."/>
            <person name="Selengut J.D."/>
            <person name="Sanka R."/>
            <person name="DePew J."/>
            <person name="Purushe J."/>
            <person name="Whelen A.C."/>
            <person name="Vinetz J.M."/>
            <person name="Sutton G.G."/>
            <person name="Nierman W.C."/>
            <person name="Fouts D.E."/>
        </authorList>
    </citation>
    <scope>NUCLEOTIDE SEQUENCE [LARGE SCALE GENOMIC DNA]</scope>
    <source>
        <strain evidence="1 2">2006001853</strain>
    </source>
</reference>
<dbReference type="EMBL" id="AFLV02000082">
    <property type="protein sequence ID" value="EKR62189.1"/>
    <property type="molecule type" value="Genomic_DNA"/>
</dbReference>